<sequence length="95" mass="11004">MFKIEKLDWCRGSHRTGSIAADWESITETLGFPPNGAASADGKVIDRWDFRCDEHDCAIWDYKGSHLFDQYSTFGPASVFRHLFGERYTHEVWDD</sequence>
<proteinExistence type="predicted"/>
<keyword evidence="2" id="KW-1185">Reference proteome</keyword>
<organism evidence="1 2">
    <name type="scientific">Stieleria magnilauensis</name>
    <dbReference type="NCBI Taxonomy" id="2527963"/>
    <lineage>
        <taxon>Bacteria</taxon>
        <taxon>Pseudomonadati</taxon>
        <taxon>Planctomycetota</taxon>
        <taxon>Planctomycetia</taxon>
        <taxon>Pirellulales</taxon>
        <taxon>Pirellulaceae</taxon>
        <taxon>Stieleria</taxon>
    </lineage>
</organism>
<reference evidence="1 2" key="1">
    <citation type="submission" date="2019-02" db="EMBL/GenBank/DDBJ databases">
        <title>Deep-cultivation of Planctomycetes and their phenomic and genomic characterization uncovers novel biology.</title>
        <authorList>
            <person name="Wiegand S."/>
            <person name="Jogler M."/>
            <person name="Boedeker C."/>
            <person name="Pinto D."/>
            <person name="Vollmers J."/>
            <person name="Rivas-Marin E."/>
            <person name="Kohn T."/>
            <person name="Peeters S.H."/>
            <person name="Heuer A."/>
            <person name="Rast P."/>
            <person name="Oberbeckmann S."/>
            <person name="Bunk B."/>
            <person name="Jeske O."/>
            <person name="Meyerdierks A."/>
            <person name="Storesund J.E."/>
            <person name="Kallscheuer N."/>
            <person name="Luecker S."/>
            <person name="Lage O.M."/>
            <person name="Pohl T."/>
            <person name="Merkel B.J."/>
            <person name="Hornburger P."/>
            <person name="Mueller R.-W."/>
            <person name="Bruemmer F."/>
            <person name="Labrenz M."/>
            <person name="Spormann A.M."/>
            <person name="Op den Camp H."/>
            <person name="Overmann J."/>
            <person name="Amann R."/>
            <person name="Jetten M.S.M."/>
            <person name="Mascher T."/>
            <person name="Medema M.H."/>
            <person name="Devos D.P."/>
            <person name="Kaster A.-K."/>
            <person name="Ovreas L."/>
            <person name="Rohde M."/>
            <person name="Galperin M.Y."/>
            <person name="Jogler C."/>
        </authorList>
    </citation>
    <scope>NUCLEOTIDE SEQUENCE [LARGE SCALE GENOMIC DNA]</scope>
    <source>
        <strain evidence="1 2">TBK1r</strain>
    </source>
</reference>
<evidence type="ECO:0000313" key="2">
    <source>
        <dbReference type="Proteomes" id="UP000318081"/>
    </source>
</evidence>
<gene>
    <name evidence="1" type="ORF">TBK1r_22540</name>
</gene>
<dbReference type="Proteomes" id="UP000318081">
    <property type="component" value="Chromosome"/>
</dbReference>
<protein>
    <submittedName>
        <fullName evidence="1">Uncharacterized protein</fullName>
    </submittedName>
</protein>
<dbReference type="EMBL" id="CP036432">
    <property type="protein sequence ID" value="QDV83317.1"/>
    <property type="molecule type" value="Genomic_DNA"/>
</dbReference>
<name>A0ABX5XMV6_9BACT</name>
<evidence type="ECO:0000313" key="1">
    <source>
        <dbReference type="EMBL" id="QDV83317.1"/>
    </source>
</evidence>
<accession>A0ABX5XMV6</accession>